<gene>
    <name evidence="1" type="ORF">C8N29_12119</name>
</gene>
<organism evidence="1 2">
    <name type="scientific">Agitococcus lubricus</name>
    <dbReference type="NCBI Taxonomy" id="1077255"/>
    <lineage>
        <taxon>Bacteria</taxon>
        <taxon>Pseudomonadati</taxon>
        <taxon>Pseudomonadota</taxon>
        <taxon>Gammaproteobacteria</taxon>
        <taxon>Moraxellales</taxon>
        <taxon>Moraxellaceae</taxon>
        <taxon>Agitococcus</taxon>
    </lineage>
</organism>
<reference evidence="1 2" key="1">
    <citation type="submission" date="2018-04" db="EMBL/GenBank/DDBJ databases">
        <title>Genomic Encyclopedia of Archaeal and Bacterial Type Strains, Phase II (KMG-II): from individual species to whole genera.</title>
        <authorList>
            <person name="Goeker M."/>
        </authorList>
    </citation>
    <scope>NUCLEOTIDE SEQUENCE [LARGE SCALE GENOMIC DNA]</scope>
    <source>
        <strain evidence="1 2">DSM 5822</strain>
    </source>
</reference>
<dbReference type="InterPro" id="IPR010260">
    <property type="entry name" value="AlpA"/>
</dbReference>
<name>A0A2T5ITJ2_9GAMM</name>
<dbReference type="AlphaFoldDB" id="A0A2T5ITJ2"/>
<dbReference type="Proteomes" id="UP000244223">
    <property type="component" value="Unassembled WGS sequence"/>
</dbReference>
<sequence length="74" mass="8585">MTKLTPNIIRAKQFRELTGIPDSTRADWEDPKSPRFDPTFPKKIKLGKRCAGYFYNDIIEWLAKRTVDVMSHGS</sequence>
<dbReference type="InterPro" id="IPR052931">
    <property type="entry name" value="Prophage_regulatory_activator"/>
</dbReference>
<evidence type="ECO:0000313" key="1">
    <source>
        <dbReference type="EMBL" id="PTQ87184.1"/>
    </source>
</evidence>
<evidence type="ECO:0000313" key="2">
    <source>
        <dbReference type="Proteomes" id="UP000244223"/>
    </source>
</evidence>
<keyword evidence="2" id="KW-1185">Reference proteome</keyword>
<dbReference type="RefSeq" id="WP_107866874.1">
    <property type="nucleotide sequence ID" value="NZ_QAON01000021.1"/>
</dbReference>
<dbReference type="OrthoDB" id="2062347at2"/>
<accession>A0A2T5ITJ2</accession>
<dbReference type="PANTHER" id="PTHR36154:SF1">
    <property type="entry name" value="DNA-BINDING TRANSCRIPTIONAL ACTIVATOR ALPA"/>
    <property type="match status" value="1"/>
</dbReference>
<dbReference type="Pfam" id="PF05930">
    <property type="entry name" value="Phage_AlpA"/>
    <property type="match status" value="1"/>
</dbReference>
<proteinExistence type="predicted"/>
<protein>
    <submittedName>
        <fullName evidence="1">AlpA family transcriptional regulator</fullName>
    </submittedName>
</protein>
<dbReference type="EMBL" id="QAON01000021">
    <property type="protein sequence ID" value="PTQ87184.1"/>
    <property type="molecule type" value="Genomic_DNA"/>
</dbReference>
<comment type="caution">
    <text evidence="1">The sequence shown here is derived from an EMBL/GenBank/DDBJ whole genome shotgun (WGS) entry which is preliminary data.</text>
</comment>
<dbReference type="PANTHER" id="PTHR36154">
    <property type="entry name" value="DNA-BINDING TRANSCRIPTIONAL ACTIVATOR ALPA"/>
    <property type="match status" value="1"/>
</dbReference>